<dbReference type="Proteomes" id="UP000267029">
    <property type="component" value="Unassembled WGS sequence"/>
</dbReference>
<reference evidence="1 2" key="1">
    <citation type="submission" date="2018-10" db="EMBL/GenBank/DDBJ databases">
        <authorList>
            <consortium name="Pathogen Informatics"/>
        </authorList>
    </citation>
    <scope>NUCLEOTIDE SEQUENCE [LARGE SCALE GENOMIC DNA]</scope>
</reference>
<evidence type="ECO:0000313" key="2">
    <source>
        <dbReference type="Proteomes" id="UP000267029"/>
    </source>
</evidence>
<gene>
    <name evidence="1" type="ORF">MCOS_LOCUS4480</name>
</gene>
<keyword evidence="2" id="KW-1185">Reference proteome</keyword>
<name>A0A0R3UC31_MESCO</name>
<organism evidence="1 2">
    <name type="scientific">Mesocestoides corti</name>
    <name type="common">Flatworm</name>
    <dbReference type="NCBI Taxonomy" id="53468"/>
    <lineage>
        <taxon>Eukaryota</taxon>
        <taxon>Metazoa</taxon>
        <taxon>Spiralia</taxon>
        <taxon>Lophotrochozoa</taxon>
        <taxon>Platyhelminthes</taxon>
        <taxon>Cestoda</taxon>
        <taxon>Eucestoda</taxon>
        <taxon>Cyclophyllidea</taxon>
        <taxon>Mesocestoididae</taxon>
        <taxon>Mesocestoides</taxon>
    </lineage>
</organism>
<dbReference type="AlphaFoldDB" id="A0A0R3UC31"/>
<sequence length="184" mass="19588">MPALPGGIVLIAIPVINPMTRACVCAPLHMSDFFKLGDKPTLYLSVLAPRTVIAPRRASLAPRTPLKSATHTRLHPSITRCRVFISTSGGEAEVEEDEVYCPEGATQSATGALIESHLAVAISPEAQQSPSPPYGFACMQRACAVHASRKSPASASVRVTNRCYLPPATTSGQPCPPRQPFHMC</sequence>
<accession>A0A0R3UC31</accession>
<evidence type="ECO:0000313" key="1">
    <source>
        <dbReference type="EMBL" id="VDD78477.1"/>
    </source>
</evidence>
<proteinExistence type="predicted"/>
<protein>
    <submittedName>
        <fullName evidence="1">Uncharacterized protein</fullName>
    </submittedName>
</protein>
<dbReference type="EMBL" id="UXSR01001715">
    <property type="protein sequence ID" value="VDD78477.1"/>
    <property type="molecule type" value="Genomic_DNA"/>
</dbReference>